<dbReference type="InterPro" id="IPR008914">
    <property type="entry name" value="PEBP"/>
</dbReference>
<comment type="similarity">
    <text evidence="4">Belongs to the phosphatidylethanolamine-binding protein family. Mitochondrion-specific ribosomal protein mL38 subfamily.</text>
</comment>
<dbReference type="PANTHER" id="PTHR11362:SF82">
    <property type="entry name" value="PHOSPHATIDYLETHANOLAMINE-BINDING PROTEIN 4"/>
    <property type="match status" value="1"/>
</dbReference>
<name>A0AAN7SZ14_9EURO</name>
<reference evidence="6 7" key="1">
    <citation type="submission" date="2023-08" db="EMBL/GenBank/DDBJ databases">
        <title>Black Yeasts Isolated from many extreme environments.</title>
        <authorList>
            <person name="Coleine C."/>
            <person name="Stajich J.E."/>
            <person name="Selbmann L."/>
        </authorList>
    </citation>
    <scope>NUCLEOTIDE SEQUENCE [LARGE SCALE GENOMIC DNA]</scope>
    <source>
        <strain evidence="6 7">CCFEE 5910</strain>
    </source>
</reference>
<evidence type="ECO:0000256" key="2">
    <source>
        <dbReference type="ARBA" id="ARBA00023128"/>
    </source>
</evidence>
<evidence type="ECO:0000313" key="7">
    <source>
        <dbReference type="Proteomes" id="UP001309876"/>
    </source>
</evidence>
<proteinExistence type="inferred from homology"/>
<dbReference type="FunFam" id="3.90.280.10:FF:000004">
    <property type="entry name" value="Mitochondrial large ribosomal subunit YmL35"/>
    <property type="match status" value="1"/>
</dbReference>
<dbReference type="GO" id="GO:0005739">
    <property type="term" value="C:mitochondrion"/>
    <property type="evidence" value="ECO:0007669"/>
    <property type="project" value="UniProtKB-SubCell"/>
</dbReference>
<keyword evidence="6" id="KW-0687">Ribonucleoprotein</keyword>
<dbReference type="EMBL" id="JAVRRJ010000004">
    <property type="protein sequence ID" value="KAK5085317.1"/>
    <property type="molecule type" value="Genomic_DNA"/>
</dbReference>
<keyword evidence="7" id="KW-1185">Reference proteome</keyword>
<dbReference type="Gene3D" id="1.20.58.1180">
    <property type="match status" value="1"/>
</dbReference>
<comment type="subcellular location">
    <subcellularLocation>
        <location evidence="1">Mitochondrion</location>
    </subcellularLocation>
</comment>
<dbReference type="FunFam" id="1.20.58.1180:FF:000001">
    <property type="entry name" value="Mitochondrial large ribosomal subunit YmL35"/>
    <property type="match status" value="1"/>
</dbReference>
<evidence type="ECO:0000313" key="6">
    <source>
        <dbReference type="EMBL" id="KAK5085317.1"/>
    </source>
</evidence>
<accession>A0AAN7SZ14</accession>
<gene>
    <name evidence="6" type="primary">MRPL35</name>
    <name evidence="6" type="ORF">LTR05_004600</name>
</gene>
<dbReference type="InterPro" id="IPR035810">
    <property type="entry name" value="PEBP_euk"/>
</dbReference>
<dbReference type="CDD" id="cd00866">
    <property type="entry name" value="PEBP_euk"/>
    <property type="match status" value="1"/>
</dbReference>
<evidence type="ECO:0000256" key="3">
    <source>
        <dbReference type="ARBA" id="ARBA00037226"/>
    </source>
</evidence>
<keyword evidence="6" id="KW-0689">Ribosomal protein</keyword>
<comment type="function">
    <text evidence="3">Component of the mitochondrial ribosome (mitoribosome), a dedicated translation machinery responsible for the synthesis of mitochondrial genome-encoded proteins, including at least some of the essential transmembrane subunits of the mitochondrial respiratory chain. The mitoribosomes are attached to the mitochondrial inner membrane and translation products are cotranslationally integrated into the membrane.</text>
</comment>
<protein>
    <recommendedName>
        <fullName evidence="5">Large ribosomal subunit protein mL38</fullName>
    </recommendedName>
</protein>
<dbReference type="Gene3D" id="3.90.280.10">
    <property type="entry name" value="PEBP-like"/>
    <property type="match status" value="1"/>
</dbReference>
<comment type="caution">
    <text evidence="6">The sequence shown here is derived from an EMBL/GenBank/DDBJ whole genome shotgun (WGS) entry which is preliminary data.</text>
</comment>
<dbReference type="GO" id="GO:0005840">
    <property type="term" value="C:ribosome"/>
    <property type="evidence" value="ECO:0007669"/>
    <property type="project" value="UniProtKB-KW"/>
</dbReference>
<evidence type="ECO:0000256" key="5">
    <source>
        <dbReference type="ARBA" id="ARBA00039444"/>
    </source>
</evidence>
<keyword evidence="2" id="KW-0496">Mitochondrion</keyword>
<dbReference type="SUPFAM" id="SSF49777">
    <property type="entry name" value="PEBP-like"/>
    <property type="match status" value="1"/>
</dbReference>
<dbReference type="AlphaFoldDB" id="A0AAN7SZ14"/>
<evidence type="ECO:0000256" key="4">
    <source>
        <dbReference type="ARBA" id="ARBA00038016"/>
    </source>
</evidence>
<dbReference type="InterPro" id="IPR036610">
    <property type="entry name" value="PEBP-like_sf"/>
</dbReference>
<dbReference type="PANTHER" id="PTHR11362">
    <property type="entry name" value="PHOSPHATIDYLETHANOLAMINE-BINDING PROTEIN"/>
    <property type="match status" value="1"/>
</dbReference>
<organism evidence="6 7">
    <name type="scientific">Lithohypha guttulata</name>
    <dbReference type="NCBI Taxonomy" id="1690604"/>
    <lineage>
        <taxon>Eukaryota</taxon>
        <taxon>Fungi</taxon>
        <taxon>Dikarya</taxon>
        <taxon>Ascomycota</taxon>
        <taxon>Pezizomycotina</taxon>
        <taxon>Eurotiomycetes</taxon>
        <taxon>Chaetothyriomycetidae</taxon>
        <taxon>Chaetothyriales</taxon>
        <taxon>Trichomeriaceae</taxon>
        <taxon>Lithohypha</taxon>
    </lineage>
</organism>
<dbReference type="Proteomes" id="UP001309876">
    <property type="component" value="Unassembled WGS sequence"/>
</dbReference>
<sequence length="416" mass="47673">MAPSRAPSVQLLRSLRSSDVYSGASSTTRAFSTSCRQHEEEVVVQRESFYRNPKPETAFVPRLERRLAAAGTPPIGSRRRRMAIAQSQGVLFDQLPFQCFQEARKVLIEDRQEKLQQIQTMRDRIARLQQSDGNALHRGGEQYKQKRLESMRTELEHLKILADVNDPNVKRRFEDGKGDMSKPIYRFLADRKWRDYVQKILIQRITQMKVVPDVVPHCDPIVDVKIKFGRTNVQAGDFVDSAISEKPCQLTVQSFEKDPKLITIAIVDPDVPNLETDSFNSRCHFLASNVQIDALTPHLDLAKLAEEQILVPWLPPTAQKGSPYHRLSIVLFQQKDNISVDKAVALRNIQQTDFRTRSFMTRHMLTPIGASLFRTKWDDNMGAVMQRAGIDGAELELKRVKVQPLPYKRRNPSTFR</sequence>
<evidence type="ECO:0000256" key="1">
    <source>
        <dbReference type="ARBA" id="ARBA00004173"/>
    </source>
</evidence>
<dbReference type="Pfam" id="PF01161">
    <property type="entry name" value="PBP"/>
    <property type="match status" value="1"/>
</dbReference>